<evidence type="ECO:0000256" key="1">
    <source>
        <dbReference type="SAM" id="MobiDB-lite"/>
    </source>
</evidence>
<evidence type="ECO:0000313" key="3">
    <source>
        <dbReference type="Proteomes" id="UP000183585"/>
    </source>
</evidence>
<feature type="region of interest" description="Disordered" evidence="1">
    <location>
        <begin position="1"/>
        <end position="22"/>
    </location>
</feature>
<reference evidence="3" key="1">
    <citation type="submission" date="2016-06" db="EMBL/GenBank/DDBJ databases">
        <authorList>
            <person name="Varghese N."/>
            <person name="Submissions Spin"/>
        </authorList>
    </citation>
    <scope>NUCLEOTIDE SEQUENCE [LARGE SCALE GENOMIC DNA]</scope>
    <source>
        <strain evidence="3">DSM 43168</strain>
    </source>
</reference>
<dbReference type="Proteomes" id="UP000183585">
    <property type="component" value="Unassembled WGS sequence"/>
</dbReference>
<dbReference type="AlphaFoldDB" id="A0A1C5ACH9"/>
<accession>A0A1C5ACH9</accession>
<evidence type="ECO:0000313" key="2">
    <source>
        <dbReference type="EMBL" id="SCF42869.1"/>
    </source>
</evidence>
<gene>
    <name evidence="2" type="ORF">GA0070563_112145</name>
</gene>
<organism evidence="2 3">
    <name type="scientific">Micromonospora carbonacea</name>
    <dbReference type="NCBI Taxonomy" id="47853"/>
    <lineage>
        <taxon>Bacteria</taxon>
        <taxon>Bacillati</taxon>
        <taxon>Actinomycetota</taxon>
        <taxon>Actinomycetes</taxon>
        <taxon>Micromonosporales</taxon>
        <taxon>Micromonosporaceae</taxon>
        <taxon>Micromonospora</taxon>
    </lineage>
</organism>
<proteinExistence type="predicted"/>
<dbReference type="EMBL" id="FMCT01000012">
    <property type="protein sequence ID" value="SCF42869.1"/>
    <property type="molecule type" value="Genomic_DNA"/>
</dbReference>
<name>A0A1C5ACH9_9ACTN</name>
<protein>
    <submittedName>
        <fullName evidence="2">Uncharacterized protein</fullName>
    </submittedName>
</protein>
<keyword evidence="3" id="KW-1185">Reference proteome</keyword>
<sequence length="110" mass="12819">MSRPGKTGSGGEPWVEIETPKPPPVRDPYAYWSEPPPELSARCFYWLRQIAEGWTPNASIGRKGYDDAAHWFGVYIWEYVNVVWPCLVEAERKQRNRREAAARLRERTAR</sequence>
<dbReference type="RefSeq" id="WP_141723953.1">
    <property type="nucleotide sequence ID" value="NZ_FMCT01000012.1"/>
</dbReference>